<proteinExistence type="predicted"/>
<dbReference type="PANTHER" id="PTHR24173">
    <property type="entry name" value="ANKYRIN REPEAT CONTAINING"/>
    <property type="match status" value="1"/>
</dbReference>
<evidence type="ECO:0000256" key="1">
    <source>
        <dbReference type="ARBA" id="ARBA00022737"/>
    </source>
</evidence>
<evidence type="ECO:0000313" key="5">
    <source>
        <dbReference type="EMBL" id="CAD8437258.1"/>
    </source>
</evidence>
<evidence type="ECO:0000256" key="4">
    <source>
        <dbReference type="SAM" id="MobiDB-lite"/>
    </source>
</evidence>
<accession>A0A7S0GPL1</accession>
<dbReference type="InterPro" id="IPR002110">
    <property type="entry name" value="Ankyrin_rpt"/>
</dbReference>
<dbReference type="GO" id="GO:0000151">
    <property type="term" value="C:ubiquitin ligase complex"/>
    <property type="evidence" value="ECO:0007669"/>
    <property type="project" value="TreeGrafter"/>
</dbReference>
<dbReference type="Pfam" id="PF00023">
    <property type="entry name" value="Ank"/>
    <property type="match status" value="1"/>
</dbReference>
<dbReference type="InterPro" id="IPR036770">
    <property type="entry name" value="Ankyrin_rpt-contain_sf"/>
</dbReference>
<evidence type="ECO:0000256" key="2">
    <source>
        <dbReference type="ARBA" id="ARBA00023043"/>
    </source>
</evidence>
<name>A0A7S0GPL1_9EUKA</name>
<reference evidence="5" key="1">
    <citation type="submission" date="2021-01" db="EMBL/GenBank/DDBJ databases">
        <authorList>
            <person name="Corre E."/>
            <person name="Pelletier E."/>
            <person name="Niang G."/>
            <person name="Scheremetjew M."/>
            <person name="Finn R."/>
            <person name="Kale V."/>
            <person name="Holt S."/>
            <person name="Cochrane G."/>
            <person name="Meng A."/>
            <person name="Brown T."/>
            <person name="Cohen L."/>
        </authorList>
    </citation>
    <scope>NUCLEOTIDE SEQUENCE</scope>
    <source>
        <strain evidence="5">CCMP2058</strain>
    </source>
</reference>
<feature type="repeat" description="ANK" evidence="3">
    <location>
        <begin position="255"/>
        <end position="287"/>
    </location>
</feature>
<feature type="repeat" description="ANK" evidence="3">
    <location>
        <begin position="419"/>
        <end position="451"/>
    </location>
</feature>
<protein>
    <submittedName>
        <fullName evidence="5">Uncharacterized protein</fullName>
    </submittedName>
</protein>
<evidence type="ECO:0000256" key="3">
    <source>
        <dbReference type="PROSITE-ProRule" id="PRU00023"/>
    </source>
</evidence>
<dbReference type="PANTHER" id="PTHR24173:SF27">
    <property type="entry name" value="ANKYRIN REPEAT AND SOCS BOX PROTEIN 1"/>
    <property type="match status" value="1"/>
</dbReference>
<dbReference type="GO" id="GO:0006511">
    <property type="term" value="P:ubiquitin-dependent protein catabolic process"/>
    <property type="evidence" value="ECO:0007669"/>
    <property type="project" value="TreeGrafter"/>
</dbReference>
<dbReference type="SUPFAM" id="SSF48403">
    <property type="entry name" value="Ankyrin repeat"/>
    <property type="match status" value="1"/>
</dbReference>
<feature type="repeat" description="ANK" evidence="3">
    <location>
        <begin position="288"/>
        <end position="320"/>
    </location>
</feature>
<gene>
    <name evidence="5" type="ORF">LAMO00422_LOCUS4383</name>
</gene>
<feature type="compositionally biased region" description="Low complexity" evidence="4">
    <location>
        <begin position="72"/>
        <end position="87"/>
    </location>
</feature>
<keyword evidence="1" id="KW-0677">Repeat</keyword>
<dbReference type="GO" id="GO:0016567">
    <property type="term" value="P:protein ubiquitination"/>
    <property type="evidence" value="ECO:0007669"/>
    <property type="project" value="TreeGrafter"/>
</dbReference>
<feature type="repeat" description="ANK" evidence="3">
    <location>
        <begin position="354"/>
        <end position="386"/>
    </location>
</feature>
<keyword evidence="2 3" id="KW-0040">ANK repeat</keyword>
<feature type="region of interest" description="Disordered" evidence="4">
    <location>
        <begin position="71"/>
        <end position="147"/>
    </location>
</feature>
<dbReference type="EMBL" id="HBEM01006251">
    <property type="protein sequence ID" value="CAD8437258.1"/>
    <property type="molecule type" value="Transcribed_RNA"/>
</dbReference>
<sequence length="481" mass="51665">MKSDDGDKSGIDYWFYQPNHKHVVELARPRHRETGVGGTYAQASSSTGEGLGEDGVQFLGISSPMRITAIPSNTVVGSGSSGTSRSVESSRAEAKTADASKTAADSNWRRRTDGLFAQPKNIKRSSRLNSDPSEIVPPSPASQPISDILPDSKRIFRKDKCNNLLLVSTPIIGVRSPNIFDSPVLVSNENFDKMRQAVCEGDLQALRGFKPSKLEANYADRDGNCLLILASYYGHASCIMGLVEMQADVNQSNKSGSSPIICAADMGHLACLELLMRKGASISTPDNSGMTPLMWATEKGNLACVKRLVSAKANVDKTDHQGFSSLQLASTKGHLSILAHLIQKRADVNASNKGGATALMLACYGGHTTCVQRLLESKADTTMTAYGSDATHCASQKGFRECMRLLVKAGASLNRRNKTGCTAAMLAACYGHLGCLQLLVQSKANITIQDNYGRTALTWATYKQHDNCSSYLKSVLGDSKK</sequence>
<feature type="compositionally biased region" description="Basic and acidic residues" evidence="4">
    <location>
        <begin position="88"/>
        <end position="98"/>
    </location>
</feature>
<feature type="repeat" description="ANK" evidence="3">
    <location>
        <begin position="386"/>
        <end position="418"/>
    </location>
</feature>
<dbReference type="AlphaFoldDB" id="A0A7S0GPL1"/>
<dbReference type="Pfam" id="PF12796">
    <property type="entry name" value="Ank_2"/>
    <property type="match status" value="2"/>
</dbReference>
<dbReference type="Pfam" id="PF13637">
    <property type="entry name" value="Ank_4"/>
    <property type="match status" value="1"/>
</dbReference>
<dbReference type="SMART" id="SM00248">
    <property type="entry name" value="ANK"/>
    <property type="match status" value="8"/>
</dbReference>
<dbReference type="Gene3D" id="1.25.40.20">
    <property type="entry name" value="Ankyrin repeat-containing domain"/>
    <property type="match status" value="3"/>
</dbReference>
<feature type="repeat" description="ANK" evidence="3">
    <location>
        <begin position="321"/>
        <end position="353"/>
    </location>
</feature>
<dbReference type="PROSITE" id="PS50088">
    <property type="entry name" value="ANK_REPEAT"/>
    <property type="match status" value="6"/>
</dbReference>
<dbReference type="PROSITE" id="PS50297">
    <property type="entry name" value="ANK_REP_REGION"/>
    <property type="match status" value="4"/>
</dbReference>
<organism evidence="5">
    <name type="scientific">Amorphochlora amoebiformis</name>
    <dbReference type="NCBI Taxonomy" id="1561963"/>
    <lineage>
        <taxon>Eukaryota</taxon>
        <taxon>Sar</taxon>
        <taxon>Rhizaria</taxon>
        <taxon>Cercozoa</taxon>
        <taxon>Chlorarachniophyceae</taxon>
        <taxon>Amorphochlora</taxon>
    </lineage>
</organism>